<sequence>MSPRQRFQAHVRTLSTDSLSTSGSLASPQRSPELQHVSSLRVQPRDSPPAQYVSGPHTIYRLGDSSLSPTRSSQYEPPFIREEREAWSRASPGRTLRGRSQDMYILQPPEEDDAVIQPSKRTRRLKSLTPSTQALDDDEKPTTSRGHNGNLTDDLDHRQRNSRFAEGSMNERSAGVSSAWGKQGSITSVSGTESDNDSTPRASPQRSSVDLEEFKPAAVTPATLKQRLYKLGTAFKPHEHSTKQIEEEAQPAKKKKKGLRKSISMWNIHGIGGKMKTFGGSSNDLTPNAAIQDHTADILNDRKRRAEEAYVQQFGPKKRKSNAAQNMPLDDLALEKKTPSATESRPISRRESKTPTRTRRVNRSSTVEAPVDFDVLSSHSDIDHHKRPSRRELEKENQQLRALLRQQHQEPVSDSTHSQPKPTSTQSRQPPESECVSETTPGKALANQAPKKSQGRNLPPVPQIPERVALQNLSNARNQSQVKAKSANSNTSTNTNSNNNGSNGSDAPKELTAMSMATIGLPRPVSIILEVDEEGENKSPSPQCVKRLEPSEVEKRKLQEQMAMQIKGFKREQWEWPEDVF</sequence>
<dbReference type="EMBL" id="AMWN01000002">
    <property type="protein sequence ID" value="EXJ93833.1"/>
    <property type="molecule type" value="Genomic_DNA"/>
</dbReference>
<feature type="region of interest" description="Disordered" evidence="1">
    <location>
        <begin position="235"/>
        <end position="260"/>
    </location>
</feature>
<protein>
    <submittedName>
        <fullName evidence="2">Uncharacterized protein</fullName>
    </submittedName>
</protein>
<dbReference type="OrthoDB" id="4152101at2759"/>
<evidence type="ECO:0000313" key="3">
    <source>
        <dbReference type="Proteomes" id="UP000019484"/>
    </source>
</evidence>
<reference evidence="2 3" key="1">
    <citation type="submission" date="2013-03" db="EMBL/GenBank/DDBJ databases">
        <title>The Genome Sequence of Capronia coronata CBS 617.96.</title>
        <authorList>
            <consortium name="The Broad Institute Genomics Platform"/>
            <person name="Cuomo C."/>
            <person name="de Hoog S."/>
            <person name="Gorbushina A."/>
            <person name="Walker B."/>
            <person name="Young S.K."/>
            <person name="Zeng Q."/>
            <person name="Gargeya S."/>
            <person name="Fitzgerald M."/>
            <person name="Haas B."/>
            <person name="Abouelleil A."/>
            <person name="Allen A.W."/>
            <person name="Alvarado L."/>
            <person name="Arachchi H.M."/>
            <person name="Berlin A.M."/>
            <person name="Chapman S.B."/>
            <person name="Gainer-Dewar J."/>
            <person name="Goldberg J."/>
            <person name="Griggs A."/>
            <person name="Gujja S."/>
            <person name="Hansen M."/>
            <person name="Howarth C."/>
            <person name="Imamovic A."/>
            <person name="Ireland A."/>
            <person name="Larimer J."/>
            <person name="McCowan C."/>
            <person name="Murphy C."/>
            <person name="Pearson M."/>
            <person name="Poon T.W."/>
            <person name="Priest M."/>
            <person name="Roberts A."/>
            <person name="Saif S."/>
            <person name="Shea T."/>
            <person name="Sisk P."/>
            <person name="Sykes S."/>
            <person name="Wortman J."/>
            <person name="Nusbaum C."/>
            <person name="Birren B."/>
        </authorList>
    </citation>
    <scope>NUCLEOTIDE SEQUENCE [LARGE SCALE GENOMIC DNA]</scope>
    <source>
        <strain evidence="2 3">CBS 617.96</strain>
    </source>
</reference>
<dbReference type="GeneID" id="19157126"/>
<evidence type="ECO:0000313" key="2">
    <source>
        <dbReference type="EMBL" id="EXJ93833.1"/>
    </source>
</evidence>
<dbReference type="RefSeq" id="XP_007721327.1">
    <property type="nucleotide sequence ID" value="XM_007723137.1"/>
</dbReference>
<comment type="caution">
    <text evidence="2">The sequence shown here is derived from an EMBL/GenBank/DDBJ whole genome shotgun (WGS) entry which is preliminary data.</text>
</comment>
<feature type="compositionally biased region" description="Polar residues" evidence="1">
    <location>
        <begin position="65"/>
        <end position="75"/>
    </location>
</feature>
<dbReference type="eggNOG" id="ENOG502R9K6">
    <property type="taxonomic scope" value="Eukaryota"/>
</dbReference>
<feature type="compositionally biased region" description="Polar residues" evidence="1">
    <location>
        <begin position="184"/>
        <end position="208"/>
    </location>
</feature>
<name>W9YMT4_9EURO</name>
<evidence type="ECO:0000256" key="1">
    <source>
        <dbReference type="SAM" id="MobiDB-lite"/>
    </source>
</evidence>
<feature type="compositionally biased region" description="Basic and acidic residues" evidence="1">
    <location>
        <begin position="380"/>
        <end position="398"/>
    </location>
</feature>
<gene>
    <name evidence="2" type="ORF">A1O1_02226</name>
</gene>
<dbReference type="HOGENOM" id="CLU_444829_0_0_1"/>
<feature type="compositionally biased region" description="Low complexity" evidence="1">
    <location>
        <begin position="488"/>
        <end position="505"/>
    </location>
</feature>
<feature type="region of interest" description="Disordered" evidence="1">
    <location>
        <begin position="476"/>
        <end position="509"/>
    </location>
</feature>
<accession>W9YMT4</accession>
<feature type="compositionally biased region" description="Polar residues" evidence="1">
    <location>
        <begin position="476"/>
        <end position="487"/>
    </location>
</feature>
<feature type="compositionally biased region" description="Low complexity" evidence="1">
    <location>
        <begin position="13"/>
        <end position="27"/>
    </location>
</feature>
<feature type="region of interest" description="Disordered" evidence="1">
    <location>
        <begin position="312"/>
        <end position="462"/>
    </location>
</feature>
<organism evidence="2 3">
    <name type="scientific">Capronia coronata CBS 617.96</name>
    <dbReference type="NCBI Taxonomy" id="1182541"/>
    <lineage>
        <taxon>Eukaryota</taxon>
        <taxon>Fungi</taxon>
        <taxon>Dikarya</taxon>
        <taxon>Ascomycota</taxon>
        <taxon>Pezizomycotina</taxon>
        <taxon>Eurotiomycetes</taxon>
        <taxon>Chaetothyriomycetidae</taxon>
        <taxon>Chaetothyriales</taxon>
        <taxon>Herpotrichiellaceae</taxon>
        <taxon>Capronia</taxon>
    </lineage>
</organism>
<feature type="compositionally biased region" description="Polar residues" evidence="1">
    <location>
        <begin position="410"/>
        <end position="440"/>
    </location>
</feature>
<feature type="region of interest" description="Disordered" evidence="1">
    <location>
        <begin position="1"/>
        <end position="215"/>
    </location>
</feature>
<proteinExistence type="predicted"/>
<feature type="compositionally biased region" description="Basic and acidic residues" evidence="1">
    <location>
        <begin position="236"/>
        <end position="246"/>
    </location>
</feature>
<dbReference type="Proteomes" id="UP000019484">
    <property type="component" value="Unassembled WGS sequence"/>
</dbReference>
<dbReference type="AlphaFoldDB" id="W9YMT4"/>
<keyword evidence="3" id="KW-1185">Reference proteome</keyword>
<feature type="compositionally biased region" description="Polar residues" evidence="1">
    <location>
        <begin position="28"/>
        <end position="41"/>
    </location>
</feature>